<accession>A0A9Q0QUW5</accession>
<dbReference type="EMBL" id="JAMYWD010000004">
    <property type="protein sequence ID" value="KAJ4972687.1"/>
    <property type="molecule type" value="Genomic_DNA"/>
</dbReference>
<evidence type="ECO:0000313" key="1">
    <source>
        <dbReference type="EMBL" id="KAJ4972687.1"/>
    </source>
</evidence>
<sequence>MGMGWLARRNFFSLFMEESPCPTLPFQLFPGFSSLSLSFNTIRSRKITLERRVMELQEFAGMGGWESGRKHENLLSSPDPPYQLFPFVQAFPLLHPLFLK</sequence>
<organism evidence="1 2">
    <name type="scientific">Protea cynaroides</name>
    <dbReference type="NCBI Taxonomy" id="273540"/>
    <lineage>
        <taxon>Eukaryota</taxon>
        <taxon>Viridiplantae</taxon>
        <taxon>Streptophyta</taxon>
        <taxon>Embryophyta</taxon>
        <taxon>Tracheophyta</taxon>
        <taxon>Spermatophyta</taxon>
        <taxon>Magnoliopsida</taxon>
        <taxon>Proteales</taxon>
        <taxon>Proteaceae</taxon>
        <taxon>Protea</taxon>
    </lineage>
</organism>
<reference evidence="1" key="1">
    <citation type="journal article" date="2023" name="Plant J.">
        <title>The genome of the king protea, Protea cynaroides.</title>
        <authorList>
            <person name="Chang J."/>
            <person name="Duong T.A."/>
            <person name="Schoeman C."/>
            <person name="Ma X."/>
            <person name="Roodt D."/>
            <person name="Barker N."/>
            <person name="Li Z."/>
            <person name="Van de Peer Y."/>
            <person name="Mizrachi E."/>
        </authorList>
    </citation>
    <scope>NUCLEOTIDE SEQUENCE</scope>
    <source>
        <tissue evidence="1">Young leaves</tissue>
    </source>
</reference>
<comment type="caution">
    <text evidence="1">The sequence shown here is derived from an EMBL/GenBank/DDBJ whole genome shotgun (WGS) entry which is preliminary data.</text>
</comment>
<dbReference type="Proteomes" id="UP001141806">
    <property type="component" value="Unassembled WGS sequence"/>
</dbReference>
<evidence type="ECO:0000313" key="2">
    <source>
        <dbReference type="Proteomes" id="UP001141806"/>
    </source>
</evidence>
<protein>
    <submittedName>
        <fullName evidence="1">Uncharacterized protein</fullName>
    </submittedName>
</protein>
<name>A0A9Q0QUW5_9MAGN</name>
<proteinExistence type="predicted"/>
<dbReference type="AlphaFoldDB" id="A0A9Q0QUW5"/>
<gene>
    <name evidence="1" type="ORF">NE237_005861</name>
</gene>
<keyword evidence="2" id="KW-1185">Reference proteome</keyword>